<name>A0A0M0J3C3_9EUKA</name>
<dbReference type="GO" id="GO:0009435">
    <property type="term" value="P:NAD+ biosynthetic process"/>
    <property type="evidence" value="ECO:0007669"/>
    <property type="project" value="UniProtKB-UniPathway"/>
</dbReference>
<evidence type="ECO:0000256" key="2">
    <source>
        <dbReference type="SAM" id="MobiDB-lite"/>
    </source>
</evidence>
<dbReference type="EMBL" id="JWZX01003393">
    <property type="protein sequence ID" value="KOO21051.1"/>
    <property type="molecule type" value="Genomic_DNA"/>
</dbReference>
<dbReference type="OrthoDB" id="413581at2759"/>
<organism evidence="3 4">
    <name type="scientific">Chrysochromulina tobinii</name>
    <dbReference type="NCBI Taxonomy" id="1460289"/>
    <lineage>
        <taxon>Eukaryota</taxon>
        <taxon>Haptista</taxon>
        <taxon>Haptophyta</taxon>
        <taxon>Prymnesiophyceae</taxon>
        <taxon>Prymnesiales</taxon>
        <taxon>Chrysochromulinaceae</taxon>
        <taxon>Chrysochromulina</taxon>
    </lineage>
</organism>
<dbReference type="UniPathway" id="UPA00253"/>
<accession>A0A0M0J3C3</accession>
<reference evidence="4" key="1">
    <citation type="journal article" date="2015" name="PLoS Genet.">
        <title>Genome Sequence and Transcriptome Analyses of Chrysochromulina tobin: Metabolic Tools for Enhanced Algal Fitness in the Prominent Order Prymnesiales (Haptophyceae).</title>
        <authorList>
            <person name="Hovde B.T."/>
            <person name="Deodato C.R."/>
            <person name="Hunsperger H.M."/>
            <person name="Ryken S.A."/>
            <person name="Yost W."/>
            <person name="Jha R.K."/>
            <person name="Patterson J."/>
            <person name="Monnat R.J. Jr."/>
            <person name="Barlow S.B."/>
            <person name="Starkenburg S.R."/>
            <person name="Cattolico R.A."/>
        </authorList>
    </citation>
    <scope>NUCLEOTIDE SEQUENCE</scope>
    <source>
        <strain evidence="4">CCMP291</strain>
    </source>
</reference>
<feature type="region of interest" description="Disordered" evidence="2">
    <location>
        <begin position="631"/>
        <end position="650"/>
    </location>
</feature>
<sequence>MGAFSCCMGDRSAQDPLPKGEAMTFQSASERHKELLAAIEALPETASGDWQIPEAQLKAAGLEGDVARAKEIVVQFAVWARAASSTFPLVEDAEMQATDFNDYYKLVMSRVQYMYAQATPGGLGYPQCCFQSQLRRRSGFKKDGVERTLGVFDVGRSASRVSCWEVARPVFRAALTAVGARRFDAATIRLLMAQRFPGAAVIENSLAPMADAWTAALDGSPLFTLLPEGADFSGSTEACEVRVVEQHGQAVVLAQGPWFRVTFVETPVLQCMCQFMTGWMCAEGDEDGVAWCNEALVNFALAAHQVQTHVLAPKHAIVAFFSSRRAPHPEFHLLQHLYLAEVWGVARTTSSLLAGRVLGGRGVPQNLIGTSAHEGPMAMIAMHPELDGRFPLSSVLWTVLFWACTGNKAVLTDAFGSATFKYLLAECGLLGEVAMARQDSGQLERFSAIFAEQRRMASDIEAFPMLLEGVQLGYVAFGIGGALGERRRTHTEFSLAAKVTKACYLDPASQAVLTGYAGKLGDFGLGSGSWADYDPQQHEAQARPKVIMSDETDGEAMFERFVRYAAAGDRKHDAEVRGESTPPLLCQQDAHALVRCVRTLAQAAGFEPYPAMRRNLLAYADTVEAAAAQLPTESAEQEVTRDRGGAAPSRALSNSAAVSCTCA</sequence>
<gene>
    <name evidence="3" type="ORF">Ctob_001082</name>
</gene>
<comment type="pathway">
    <text evidence="1">Cofactor biosynthesis; NAD(+) biosynthesis.</text>
</comment>
<evidence type="ECO:0000313" key="4">
    <source>
        <dbReference type="Proteomes" id="UP000037460"/>
    </source>
</evidence>
<keyword evidence="4" id="KW-1185">Reference proteome</keyword>
<evidence type="ECO:0008006" key="5">
    <source>
        <dbReference type="Google" id="ProtNLM"/>
    </source>
</evidence>
<dbReference type="SUPFAM" id="SSF51690">
    <property type="entry name" value="Nicotinate/Quinolinate PRTase C-terminal domain-like"/>
    <property type="match status" value="1"/>
</dbReference>
<protein>
    <recommendedName>
        <fullName evidence="5">Nicotinate phosphoribosyltransferase</fullName>
    </recommendedName>
</protein>
<dbReference type="InterPro" id="IPR036068">
    <property type="entry name" value="Nicotinate_pribotase-like_C"/>
</dbReference>
<evidence type="ECO:0000256" key="1">
    <source>
        <dbReference type="ARBA" id="ARBA00004790"/>
    </source>
</evidence>
<dbReference type="AlphaFoldDB" id="A0A0M0J3C3"/>
<comment type="caution">
    <text evidence="3">The sequence shown here is derived from an EMBL/GenBank/DDBJ whole genome shotgun (WGS) entry which is preliminary data.</text>
</comment>
<proteinExistence type="predicted"/>
<dbReference type="Proteomes" id="UP000037460">
    <property type="component" value="Unassembled WGS sequence"/>
</dbReference>
<dbReference type="Gene3D" id="3.20.140.10">
    <property type="entry name" value="nicotinate phosphoribosyltransferase"/>
    <property type="match status" value="1"/>
</dbReference>
<evidence type="ECO:0000313" key="3">
    <source>
        <dbReference type="EMBL" id="KOO21051.1"/>
    </source>
</evidence>